<dbReference type="RefSeq" id="WP_140851077.1">
    <property type="nucleotide sequence ID" value="NZ_RCZC01000004.1"/>
</dbReference>
<dbReference type="EMBL" id="RCZC01000004">
    <property type="protein sequence ID" value="TPG52009.1"/>
    <property type="molecule type" value="Genomic_DNA"/>
</dbReference>
<evidence type="ECO:0000313" key="4">
    <source>
        <dbReference type="EMBL" id="TPG52009.1"/>
    </source>
</evidence>
<keyword evidence="2" id="KW-0808">Transferase</keyword>
<reference evidence="4 5" key="1">
    <citation type="journal article" date="2019" name="Environ. Microbiol.">
        <title>Species interactions and distinct microbial communities in high Arctic permafrost affected cryosols are associated with the CH4 and CO2 gas fluxes.</title>
        <authorList>
            <person name="Altshuler I."/>
            <person name="Hamel J."/>
            <person name="Turney S."/>
            <person name="Magnuson E."/>
            <person name="Levesque R."/>
            <person name="Greer C."/>
            <person name="Whyte L.G."/>
        </authorList>
    </citation>
    <scope>NUCLEOTIDE SEQUENCE [LARGE SCALE GENOMIC DNA]</scope>
    <source>
        <strain evidence="4 5">E6.1</strain>
    </source>
</reference>
<keyword evidence="4" id="KW-0326">Glycosidase</keyword>
<evidence type="ECO:0000256" key="2">
    <source>
        <dbReference type="ARBA" id="ARBA00022679"/>
    </source>
</evidence>
<dbReference type="GO" id="GO:0016798">
    <property type="term" value="F:hydrolase activity, acting on glycosyl bonds"/>
    <property type="evidence" value="ECO:0007669"/>
    <property type="project" value="UniProtKB-KW"/>
</dbReference>
<comment type="similarity">
    <text evidence="3">Belongs to the glycosyl hydrolase 130 family.</text>
</comment>
<dbReference type="PANTHER" id="PTHR34106:SF5">
    <property type="entry name" value="GLYCOSIDASE"/>
    <property type="match status" value="1"/>
</dbReference>
<accession>A0A502FRI0</accession>
<dbReference type="Gene3D" id="2.115.10.20">
    <property type="entry name" value="Glycosyl hydrolase domain, family 43"/>
    <property type="match status" value="1"/>
</dbReference>
<keyword evidence="5" id="KW-1185">Reference proteome</keyword>
<dbReference type="Proteomes" id="UP000319931">
    <property type="component" value="Unassembled WGS sequence"/>
</dbReference>
<organism evidence="4 5">
    <name type="scientific">Sphingomonas glacialis</name>
    <dbReference type="NCBI Taxonomy" id="658225"/>
    <lineage>
        <taxon>Bacteria</taxon>
        <taxon>Pseudomonadati</taxon>
        <taxon>Pseudomonadota</taxon>
        <taxon>Alphaproteobacteria</taxon>
        <taxon>Sphingomonadales</taxon>
        <taxon>Sphingomonadaceae</taxon>
        <taxon>Sphingomonas</taxon>
    </lineage>
</organism>
<keyword evidence="4" id="KW-0378">Hydrolase</keyword>
<dbReference type="SUPFAM" id="SSF75005">
    <property type="entry name" value="Arabinanase/levansucrase/invertase"/>
    <property type="match status" value="1"/>
</dbReference>
<evidence type="ECO:0000313" key="5">
    <source>
        <dbReference type="Proteomes" id="UP000319931"/>
    </source>
</evidence>
<dbReference type="PANTHER" id="PTHR34106">
    <property type="entry name" value="GLYCOSIDASE"/>
    <property type="match status" value="1"/>
</dbReference>
<evidence type="ECO:0000256" key="3">
    <source>
        <dbReference type="ARBA" id="ARBA00024356"/>
    </source>
</evidence>
<gene>
    <name evidence="4" type="ORF">EAH76_14875</name>
</gene>
<dbReference type="InterPro" id="IPR007184">
    <property type="entry name" value="Mannoside_phosphorylase"/>
</dbReference>
<dbReference type="OrthoDB" id="7576715at2"/>
<name>A0A502FRI0_9SPHN</name>
<comment type="caution">
    <text evidence="4">The sequence shown here is derived from an EMBL/GenBank/DDBJ whole genome shotgun (WGS) entry which is preliminary data.</text>
</comment>
<protein>
    <submittedName>
        <fullName evidence="4">Glycosidase</fullName>
    </submittedName>
</protein>
<evidence type="ECO:0000256" key="1">
    <source>
        <dbReference type="ARBA" id="ARBA00022676"/>
    </source>
</evidence>
<dbReference type="GO" id="GO:0016757">
    <property type="term" value="F:glycosyltransferase activity"/>
    <property type="evidence" value="ECO:0007669"/>
    <property type="project" value="UniProtKB-KW"/>
</dbReference>
<dbReference type="Pfam" id="PF04041">
    <property type="entry name" value="Glyco_hydro_130"/>
    <property type="match status" value="1"/>
</dbReference>
<sequence length="348" mass="38076">MIGGKPAAPSSAAGATHQSEIAPGVPIVRSRLPADSVTGDRKVLVYPSSNAVDFNVQELQDIHLMGPPPLMARDLMSPYVWLEPDGRFGIMVRAVTQPGVPMTDTGIIWAGWSDDGVHFAMLDQPSIVPGAAGEKDAGGVEDPTVVRIEDGSYVVYYTGVEADMAHGEMFYATGPSVDKLRKAGVALASSKSLGNTKEATVDREKDGRWSLFYEYAADEASRVGLAIGPKVDGPWDEQPTPFMPREDGWDNWHLSTGPMLLDDPEMPVMFYNGATHDARWRIGWVAFDRELTRVVDRCIEPLITPPPVPDRTASDIAFAASVTSRDGEVWLYYSLEDRRLSRARLKRS</sequence>
<keyword evidence="1" id="KW-0328">Glycosyltransferase</keyword>
<dbReference type="InterPro" id="IPR023296">
    <property type="entry name" value="Glyco_hydro_beta-prop_sf"/>
</dbReference>
<proteinExistence type="inferred from homology"/>
<dbReference type="AlphaFoldDB" id="A0A502FRI0"/>